<dbReference type="Gene3D" id="3.30.450.20">
    <property type="entry name" value="PAS domain"/>
    <property type="match status" value="1"/>
</dbReference>
<sequence length="629" mass="68623">MRLRTKLVLVTTALTFALVLVLSVLFLGELLRQRLEQTADANDVLAHQVLLSTRQAIENGLRKNPPSAPGDEAFHLAVADALRSDEALKSLMESIVRYSPAVQDVFITNANRAVLTSTDPVLLNQSAPYRTLLSAAHQAGMMQQARIVFGPAQVLDLPLSLDRNGSPFLTIHVGVRSSLLRNAYVPLLRAAILFSAVAILGCIVAAALLSTAALRPIEQISRQLEDLTLRATHQRDPEAEGIPKDAVVRVAATIDRLGRQLESSEQQHIALESNLNKMLHTLKDGVMLFTSDGRVVIASEAVSNFLPLERVQVLNASVETIFANQSALDLAVRRAFAHQTTLADEEIQMDSGRTVELSIDFITGSEPGGLGALLTLHDAETEQELEREIEVSRRLAAIGRLTAGVGHEVKNPINAMVVHLELLRGKLAQPSNGEAALRHVEILSSEMQRLDRVVQALADFSRPIDLHLHDHDLGDLMRSVLDLASAEVEQNDVRIQFTATAPRLPVRVDADLIRQAILNIFLNAVQAMPDGGELRLSLYVDQQSAVLSIQDEGDGIPVEARPRIFDLYFTTKVRGSGIGLAMTYRIVQLHGGALEFTSRTPQEASSNPGTEFLLRLPLAHKLVGNNHLA</sequence>
<gene>
    <name evidence="10" type="ordered locus">AciPR4_2560</name>
</gene>
<evidence type="ECO:0000256" key="2">
    <source>
        <dbReference type="ARBA" id="ARBA00012438"/>
    </source>
</evidence>
<keyword evidence="7" id="KW-0067">ATP-binding</keyword>
<dbReference type="SUPFAM" id="SSF55874">
    <property type="entry name" value="ATPase domain of HSP90 chaperone/DNA topoisomerase II/histidine kinase"/>
    <property type="match status" value="1"/>
</dbReference>
<evidence type="ECO:0000256" key="6">
    <source>
        <dbReference type="ARBA" id="ARBA00022777"/>
    </source>
</evidence>
<dbReference type="GO" id="GO:0005524">
    <property type="term" value="F:ATP binding"/>
    <property type="evidence" value="ECO:0007669"/>
    <property type="project" value="UniProtKB-KW"/>
</dbReference>
<dbReference type="PANTHER" id="PTHR43065">
    <property type="entry name" value="SENSOR HISTIDINE KINASE"/>
    <property type="match status" value="1"/>
</dbReference>
<dbReference type="InterPro" id="IPR004358">
    <property type="entry name" value="Sig_transdc_His_kin-like_C"/>
</dbReference>
<dbReference type="Gene3D" id="3.30.565.10">
    <property type="entry name" value="Histidine kinase-like ATPase, C-terminal domain"/>
    <property type="match status" value="1"/>
</dbReference>
<evidence type="ECO:0000259" key="9">
    <source>
        <dbReference type="PROSITE" id="PS50109"/>
    </source>
</evidence>
<keyword evidence="5" id="KW-0547">Nucleotide-binding</keyword>
<keyword evidence="4" id="KW-0808">Transferase</keyword>
<protein>
    <recommendedName>
        <fullName evidence="2">histidine kinase</fullName>
        <ecNumber evidence="2">2.7.13.3</ecNumber>
    </recommendedName>
</protein>
<dbReference type="eggNOG" id="COG3852">
    <property type="taxonomic scope" value="Bacteria"/>
</dbReference>
<evidence type="ECO:0000313" key="11">
    <source>
        <dbReference type="Proteomes" id="UP000006844"/>
    </source>
</evidence>
<dbReference type="CDD" id="cd00082">
    <property type="entry name" value="HisKA"/>
    <property type="match status" value="1"/>
</dbReference>
<dbReference type="KEGG" id="tsa:AciPR4_2560"/>
<keyword evidence="8" id="KW-0902">Two-component regulatory system</keyword>
<dbReference type="InterPro" id="IPR035965">
    <property type="entry name" value="PAS-like_dom_sf"/>
</dbReference>
<evidence type="ECO:0000256" key="7">
    <source>
        <dbReference type="ARBA" id="ARBA00022840"/>
    </source>
</evidence>
<accession>E8V0C0</accession>
<dbReference type="InterPro" id="IPR003594">
    <property type="entry name" value="HATPase_dom"/>
</dbReference>
<feature type="domain" description="Histidine kinase" evidence="9">
    <location>
        <begin position="404"/>
        <end position="620"/>
    </location>
</feature>
<dbReference type="Proteomes" id="UP000006844">
    <property type="component" value="Chromosome"/>
</dbReference>
<dbReference type="PROSITE" id="PS50109">
    <property type="entry name" value="HIS_KIN"/>
    <property type="match status" value="1"/>
</dbReference>
<dbReference type="HOGENOM" id="CLU_442038_0_0_0"/>
<evidence type="ECO:0000256" key="1">
    <source>
        <dbReference type="ARBA" id="ARBA00000085"/>
    </source>
</evidence>
<reference evidence="10 11" key="1">
    <citation type="journal article" date="2012" name="Stand. Genomic Sci.">
        <title>Complete genome sequence of Terriglobus saanensis type strain SP1PR4(T), an Acidobacteria from tundra soil.</title>
        <authorList>
            <person name="Rawat S.R."/>
            <person name="Mannisto M.K."/>
            <person name="Starovoytov V."/>
            <person name="Goodwin L."/>
            <person name="Nolan M."/>
            <person name="Hauser L."/>
            <person name="Land M."/>
            <person name="Davenport K.W."/>
            <person name="Woyke T."/>
            <person name="Haggblom M.M."/>
        </authorList>
    </citation>
    <scope>NUCLEOTIDE SEQUENCE</scope>
    <source>
        <strain evidence="11">ATCC BAA-1853 / DSM 23119 / SP1PR4</strain>
    </source>
</reference>
<evidence type="ECO:0000256" key="3">
    <source>
        <dbReference type="ARBA" id="ARBA00022553"/>
    </source>
</evidence>
<comment type="catalytic activity">
    <reaction evidence="1">
        <text>ATP + protein L-histidine = ADP + protein N-phospho-L-histidine.</text>
        <dbReference type="EC" id="2.7.13.3"/>
    </reaction>
</comment>
<dbReference type="InterPro" id="IPR005467">
    <property type="entry name" value="His_kinase_dom"/>
</dbReference>
<evidence type="ECO:0000256" key="4">
    <source>
        <dbReference type="ARBA" id="ARBA00022679"/>
    </source>
</evidence>
<dbReference type="GO" id="GO:0000155">
    <property type="term" value="F:phosphorelay sensor kinase activity"/>
    <property type="evidence" value="ECO:0007669"/>
    <property type="project" value="InterPro"/>
</dbReference>
<evidence type="ECO:0000313" key="10">
    <source>
        <dbReference type="EMBL" id="ADV83338.1"/>
    </source>
</evidence>
<dbReference type="InterPro" id="IPR036097">
    <property type="entry name" value="HisK_dim/P_sf"/>
</dbReference>
<dbReference type="Pfam" id="PF02518">
    <property type="entry name" value="HATPase_c"/>
    <property type="match status" value="1"/>
</dbReference>
<dbReference type="STRING" id="401053.AciPR4_2560"/>
<dbReference type="PANTHER" id="PTHR43065:SF10">
    <property type="entry name" value="PEROXIDE STRESS-ACTIVATED HISTIDINE KINASE MAK3"/>
    <property type="match status" value="1"/>
</dbReference>
<dbReference type="OrthoDB" id="9815750at2"/>
<dbReference type="AlphaFoldDB" id="E8V0C0"/>
<keyword evidence="11" id="KW-1185">Reference proteome</keyword>
<dbReference type="EC" id="2.7.13.3" evidence="2"/>
<evidence type="ECO:0000256" key="5">
    <source>
        <dbReference type="ARBA" id="ARBA00022741"/>
    </source>
</evidence>
<dbReference type="Gene3D" id="1.10.287.130">
    <property type="match status" value="1"/>
</dbReference>
<dbReference type="RefSeq" id="WP_013569071.1">
    <property type="nucleotide sequence ID" value="NC_014963.1"/>
</dbReference>
<dbReference type="InterPro" id="IPR036890">
    <property type="entry name" value="HATPase_C_sf"/>
</dbReference>
<dbReference type="InterPro" id="IPR003661">
    <property type="entry name" value="HisK_dim/P_dom"/>
</dbReference>
<dbReference type="SUPFAM" id="SSF47384">
    <property type="entry name" value="Homodimeric domain of signal transducing histidine kinase"/>
    <property type="match status" value="1"/>
</dbReference>
<dbReference type="SUPFAM" id="SSF55785">
    <property type="entry name" value="PYP-like sensor domain (PAS domain)"/>
    <property type="match status" value="1"/>
</dbReference>
<dbReference type="Pfam" id="PF00512">
    <property type="entry name" value="HisKA"/>
    <property type="match status" value="1"/>
</dbReference>
<keyword evidence="3" id="KW-0597">Phosphoprotein</keyword>
<proteinExistence type="predicted"/>
<dbReference type="EMBL" id="CP002467">
    <property type="protein sequence ID" value="ADV83338.1"/>
    <property type="molecule type" value="Genomic_DNA"/>
</dbReference>
<name>E8V0C0_TERSS</name>
<organism evidence="10 11">
    <name type="scientific">Terriglobus saanensis (strain ATCC BAA-1853 / DSM 23119 / SP1PR4)</name>
    <dbReference type="NCBI Taxonomy" id="401053"/>
    <lineage>
        <taxon>Bacteria</taxon>
        <taxon>Pseudomonadati</taxon>
        <taxon>Acidobacteriota</taxon>
        <taxon>Terriglobia</taxon>
        <taxon>Terriglobales</taxon>
        <taxon>Acidobacteriaceae</taxon>
        <taxon>Terriglobus</taxon>
    </lineage>
</organism>
<evidence type="ECO:0000256" key="8">
    <source>
        <dbReference type="ARBA" id="ARBA00023012"/>
    </source>
</evidence>
<keyword evidence="6 10" id="KW-0418">Kinase</keyword>
<dbReference type="PRINTS" id="PR00344">
    <property type="entry name" value="BCTRLSENSOR"/>
</dbReference>
<dbReference type="SMART" id="SM00388">
    <property type="entry name" value="HisKA"/>
    <property type="match status" value="1"/>
</dbReference>
<dbReference type="SMART" id="SM00387">
    <property type="entry name" value="HATPase_c"/>
    <property type="match status" value="1"/>
</dbReference>